<evidence type="ECO:0000256" key="1">
    <source>
        <dbReference type="ARBA" id="ARBA00023002"/>
    </source>
</evidence>
<dbReference type="SUPFAM" id="SSF56796">
    <property type="entry name" value="Dehydroquinate synthase-like"/>
    <property type="match status" value="1"/>
</dbReference>
<dbReference type="PROSITE" id="PS00060">
    <property type="entry name" value="ADH_IRON_2"/>
    <property type="match status" value="1"/>
</dbReference>
<dbReference type="Proteomes" id="UP000605676">
    <property type="component" value="Unassembled WGS sequence"/>
</dbReference>
<sequence length="387" mass="42335">MKNFTYLASTKILFGKNRVEEIGNEIAAFGQTVLLAYGGGSIKKNGLYAKVLQVLERSSINVVELSGIQPNPRIESVREGIRLCRENKVDFILGVGGGSVIDCIKAISMGVHYEGDAWDFFIRKAKIGKVLPIGAILTLAATGSEMNGNTVISNEETLEKRASGHDSLRPIFSVLDPTYTFTVNTWQTAAGVVDVMSHIFEQYFTLDAGTFVQDAMAEGILKTCIKYGPTLLDDPENYEARANIMWASSLALNGLTVTGKMYGDWATHGIEHEVSAIYDLTHGAGLSILFPVWMKYVLSDRTVPKLAQYARNVWGVGHMDDHEAALEGIDKTRAFFTSLKMPTTLNEVNIDDKYIGQMAEGACKFGPIGVFQKLGKVDVEAILSQSL</sequence>
<dbReference type="RefSeq" id="WP_200466765.1">
    <property type="nucleotide sequence ID" value="NZ_JAENRR010000075.1"/>
</dbReference>
<feature type="domain" description="Alcohol dehydrogenase iron-type/glycerol dehydrogenase GldA" evidence="2">
    <location>
        <begin position="10"/>
        <end position="177"/>
    </location>
</feature>
<evidence type="ECO:0000313" key="4">
    <source>
        <dbReference type="EMBL" id="MBK3519546.1"/>
    </source>
</evidence>
<protein>
    <submittedName>
        <fullName evidence="4">Iron-containing alcohol dehydrogenase</fullName>
    </submittedName>
</protein>
<dbReference type="CDD" id="cd08187">
    <property type="entry name" value="BDH"/>
    <property type="match status" value="1"/>
</dbReference>
<keyword evidence="1" id="KW-0560">Oxidoreductase</keyword>
<keyword evidence="5" id="KW-1185">Reference proteome</keyword>
<evidence type="ECO:0000313" key="5">
    <source>
        <dbReference type="Proteomes" id="UP000605676"/>
    </source>
</evidence>
<dbReference type="Gene3D" id="1.20.1090.10">
    <property type="entry name" value="Dehydroquinate synthase-like - alpha domain"/>
    <property type="match status" value="1"/>
</dbReference>
<evidence type="ECO:0000259" key="3">
    <source>
        <dbReference type="Pfam" id="PF25137"/>
    </source>
</evidence>
<dbReference type="PANTHER" id="PTHR43633:SF1">
    <property type="entry name" value="ALCOHOL DEHYDROGENASE YQHD"/>
    <property type="match status" value="1"/>
</dbReference>
<evidence type="ECO:0000259" key="2">
    <source>
        <dbReference type="Pfam" id="PF00465"/>
    </source>
</evidence>
<dbReference type="Pfam" id="PF25137">
    <property type="entry name" value="ADH_Fe_C"/>
    <property type="match status" value="1"/>
</dbReference>
<feature type="domain" description="Fe-containing alcohol dehydrogenase-like C-terminal" evidence="3">
    <location>
        <begin position="188"/>
        <end position="386"/>
    </location>
</feature>
<dbReference type="Gene3D" id="3.40.50.1970">
    <property type="match status" value="1"/>
</dbReference>
<dbReference type="PANTHER" id="PTHR43633">
    <property type="entry name" value="ALCOHOL DEHYDROGENASE YQHD"/>
    <property type="match status" value="1"/>
</dbReference>
<dbReference type="InterPro" id="IPR044731">
    <property type="entry name" value="BDH-like"/>
</dbReference>
<dbReference type="InterPro" id="IPR056798">
    <property type="entry name" value="ADH_Fe_C"/>
</dbReference>
<proteinExistence type="predicted"/>
<comment type="caution">
    <text evidence="4">The sequence shown here is derived from an EMBL/GenBank/DDBJ whole genome shotgun (WGS) entry which is preliminary data.</text>
</comment>
<name>A0ABS1HPD3_9BACT</name>
<dbReference type="Pfam" id="PF00465">
    <property type="entry name" value="Fe-ADH"/>
    <property type="match status" value="1"/>
</dbReference>
<dbReference type="InterPro" id="IPR018211">
    <property type="entry name" value="ADH_Fe_CS"/>
</dbReference>
<dbReference type="EMBL" id="JAENRR010000075">
    <property type="protein sequence ID" value="MBK3519546.1"/>
    <property type="molecule type" value="Genomic_DNA"/>
</dbReference>
<reference evidence="4 5" key="1">
    <citation type="submission" date="2021-01" db="EMBL/GenBank/DDBJ databases">
        <title>Carboxyliciviraga sp.nov., isolated from coastal sediments.</title>
        <authorList>
            <person name="Lu D."/>
            <person name="Zhang T."/>
        </authorList>
    </citation>
    <scope>NUCLEOTIDE SEQUENCE [LARGE SCALE GENOMIC DNA]</scope>
    <source>
        <strain evidence="4 5">N1Y132</strain>
    </source>
</reference>
<accession>A0ABS1HPD3</accession>
<dbReference type="InterPro" id="IPR001670">
    <property type="entry name" value="ADH_Fe/GldA"/>
</dbReference>
<organism evidence="4 5">
    <name type="scientific">Carboxylicivirga marina</name>
    <dbReference type="NCBI Taxonomy" id="2800988"/>
    <lineage>
        <taxon>Bacteria</taxon>
        <taxon>Pseudomonadati</taxon>
        <taxon>Bacteroidota</taxon>
        <taxon>Bacteroidia</taxon>
        <taxon>Marinilabiliales</taxon>
        <taxon>Marinilabiliaceae</taxon>
        <taxon>Carboxylicivirga</taxon>
    </lineage>
</organism>
<gene>
    <name evidence="4" type="ORF">JIV24_19535</name>
</gene>